<feature type="coiled-coil region" evidence="4">
    <location>
        <begin position="1637"/>
        <end position="1678"/>
    </location>
</feature>
<evidence type="ECO:0000256" key="5">
    <source>
        <dbReference type="SAM" id="MobiDB-lite"/>
    </source>
</evidence>
<feature type="compositionally biased region" description="Basic and acidic residues" evidence="5">
    <location>
        <begin position="831"/>
        <end position="843"/>
    </location>
</feature>
<dbReference type="GeneID" id="107273356"/>
<feature type="compositionally biased region" description="Basic residues" evidence="5">
    <location>
        <begin position="1"/>
        <end position="14"/>
    </location>
</feature>
<evidence type="ECO:0000313" key="6">
    <source>
        <dbReference type="Proteomes" id="UP000694920"/>
    </source>
</evidence>
<feature type="repeat" description="ANK" evidence="3">
    <location>
        <begin position="115"/>
        <end position="147"/>
    </location>
</feature>
<keyword evidence="1" id="KW-0677">Repeat</keyword>
<dbReference type="PROSITE" id="PS50297">
    <property type="entry name" value="ANK_REP_REGION"/>
    <property type="match status" value="5"/>
</dbReference>
<evidence type="ECO:0000256" key="2">
    <source>
        <dbReference type="ARBA" id="ARBA00023043"/>
    </source>
</evidence>
<dbReference type="Pfam" id="PF00023">
    <property type="entry name" value="Ank"/>
    <property type="match status" value="1"/>
</dbReference>
<dbReference type="InterPro" id="IPR036770">
    <property type="entry name" value="Ankyrin_rpt-contain_sf"/>
</dbReference>
<keyword evidence="4" id="KW-0175">Coiled coil</keyword>
<feature type="repeat" description="ANK" evidence="3">
    <location>
        <begin position="148"/>
        <end position="172"/>
    </location>
</feature>
<feature type="compositionally biased region" description="Polar residues" evidence="5">
    <location>
        <begin position="631"/>
        <end position="659"/>
    </location>
</feature>
<dbReference type="Gene3D" id="1.25.40.20">
    <property type="entry name" value="Ankyrin repeat-containing domain"/>
    <property type="match status" value="1"/>
</dbReference>
<dbReference type="PROSITE" id="PS50088">
    <property type="entry name" value="ANK_REPEAT"/>
    <property type="match status" value="5"/>
</dbReference>
<evidence type="ECO:0000256" key="3">
    <source>
        <dbReference type="PROSITE-ProRule" id="PRU00023"/>
    </source>
</evidence>
<feature type="region of interest" description="Disordered" evidence="5">
    <location>
        <begin position="582"/>
        <end position="611"/>
    </location>
</feature>
<feature type="repeat" description="ANK" evidence="3">
    <location>
        <begin position="183"/>
        <end position="215"/>
    </location>
</feature>
<feature type="repeat" description="ANK" evidence="3">
    <location>
        <begin position="252"/>
        <end position="284"/>
    </location>
</feature>
<accession>A0AAJ7RSS1</accession>
<sequence>MKKVLNYLKGRKRSGGGGEESGLSQNKFNLTYDAPLSVYGSSESMISSNDTISIYDPGSVNKGWNKLHIAAWVGDVQKMRTKLRKVLRSSFNIVSIIRSEVKYFFQIAVDTTDDLGRTPLHLATSQGHASAVAFLIACKANTAVQDIQGRTALHKAMEFGHVDCAQLLLDRGDADLVNIADSFGDAPLHVAARNGSYDMSLMLLQKGANLELANTDGQFPLHAACASNTKDTHELIELFLRYGALINVKDKNDVSPLMIASGQGIINIVRLFLEYGANKMVKDKNGKTAYSYAAENHFDDIQEILGGSGNNDDLDDPKLHSSSGLKISQESINVITPPVFDINDSDENNDDRINQQVKHKNETSYISDEEVAGAAATITESNRPDFLSPLLVQVRRNSSKSICTGGGGGDGACSIEGSGSTNNTKEKYETDKQVKMDNESSESDWADDFSLSIKEEPCKLSLKKSPFYVGDTSMKSRGSNEKTSTVEALLSSLKINEPRKEEQKVAAEYNNENSNNETSKGILYFENSSNPVKTIEDNECKLEDMAIQFDFIDENEDTYSCDVLKKIEHSKTVFEIVNDNENQPKCLDDPDNSAQSSALTNVTNNSDLSSCSGEELNISECKNMSDHSEAGNENSRNIKISNLSSPSHCDNTNNESWSSGKEDSEIQFVNPIEKIEKLFSISRTQGYQSSSEALDDGGNSSKVKEFSRVLDIRDLNVSCKNDAKDTASFASPVSMPWLTNENHQCDNDNDYDNNYEITNKSKSSSLDGHAKGIKLLCEVEEASAAMSVDEIWVSNDFVFDKSQSSLNDNDNDIENKADFLNSMAIDSEPDIETKSVDTNDEHSASLMKSTNDTSSSHSSDCLVSNKSKASQKEKCKKNGNIVNGGSTPCRIPDEVTDKIPTFFTDYGNGQPSDSYSSFSRHSEEAVYNFERKKNRNVDRSCLSDPGQLIDTLSRFFVGSDKNTSSSKTESSKNSEKPWSRASSAILQEPEYDFIRMSSNDIMNHRHNYSPHLETDKDFMEVKKLLTLCEIKGAKDSWVSEDNEDEDNEDQTNKDDLEEIEEIENKACLSSEILQKFDQDEEELEMEDEQTTIGDTVLDEHTCYLQDNSGVVDNCKEQDDSSCNFIDSESNDQLINSYEETKPPVTQEDNKSSSLSSKCDSRNLLEHILATQSSFEKDSTFDPPFGKIISNYQNHQYFSSIDMIRNEYDKINNFKDENKAPRSLLEMLKINDSADIKNKKISVVNNFESPKKRISDKVKLEQLKNMKTITNEESLPDNSVKSINDKTSIDQNNLRSGRSIFIKKASRTKRRRNPFDPSMLRAKCNKKINKKSIFSASSNMKPSLNFTNDVNSAIAWPEDTRQEILHEQRTTNTEIEESKETKSVASRESFSERYLKASNTNPHLTRNEPEKFNIASSGSSLISLKNTHSLIDLQPMETNGVDGIESKSDIWSMEVRSSDRSIPERFDERLRLLADLGNSVNNELTNKVKSLRMGNGLTVQSEKCNDRLNVKDNTVTSDQITMISGRPEPVAEIQENFTNNQLDVFQSDVVMLLRSDYHMVEETLKKHNVVLENLTSRLKDEGAVSRYFKEKELNASEEELNEIEKDCRFKALQVEVTILREKLATRRQEDNTKTLEAVVRLNQEKLDLQATINGLNQTLVEHRIDLTELRKENNRWRSEWNVMKNDLEAHMAEVNYLTRRSVPNDPAVVRKITKLEEQNKHLLSNYHNLAKDMELQKVQHRKHLEAMFRQLMVSDTAKDAGNLNTERSTVLRASIASNDSIQRSKSDPLFETRTTQDTTLKIPIEHRATTSVQVSSAFEEDGSDNKGDKGTMPEFFNNDRSTSVTDISNSFSSFEIPAGKKDDGQMICEMKQNIKGRQGCIIALRKNLTQFKEPVRFGVSCKNLGILCNARQFSTKRFSTRVRPVRGNFKKINKSWAKAETYSSFKSKQQRRFGSKRVSMICVDSKYDSKKLNLEKYVQEQIPNCEESDENSKKVSLINIVDAVNTEIPNNTKVSCEIPVATTSQCEIFEKMESAKELLSTLKLKFNKDKEIINKSKQTVSSAEVNLNICPENIEVSSEQRDKNSKNALTTAIEDIVQDFSVLLGSDDRSLKSNVSEDDGNFHSLKMNKANSCTETTVKVSLAPVMGKFDELITLLPKDDKDSNSTIKTESDIKANPEDNDKEEKRIEGKSQQDEMKSLKENESFESSSMIKNCSQSVKKSMVDVATGNDIPFQFLNAAVVTDSKTLPITVSISVGNVYQELAESNSMKDATSTLEKKEKLLPEFFTVENKTPTTTSNVIQKMIETSDKSVGTPEVTESSMKMNQNDRMINVDQIPSSLLTSKAQKKPLCPPTEIMNKILKKTEIPLMLKTSKNTQPLYKSTELPKKSTTIKVQRITKKSLRMTRKGQTLPQFRDIPKLLERNLEDQRLCPKLIRLPKYTDKKKSRTVRFNPHINSSSRESLYNLEEIHGSKKEEFIQGARLFTTSAKTQKSIATEMTEEEQQEVSKDMSKAYKISLDKCNIYGTNYAVMTMRNGESGVPVILIGGGPADRAGPGIKTPTIPCPLHQEEKIADAQNDYNLTSKTPYRYQEYFQYENTNSFGKTFPDASTSDGSEFNKCSRVQQIDRLVDLLTLQHGSSCQDLSKFSENVRRIRDILENRNCRSKYSRIGHQDQPIKSEIKPLTESIERVTAIFDDLETLQRTDVQFHDDFKKCDGPDLIIDNDEMIEPIKAELNTCEKDKQFPTKNKVVTGVRDQSSIRQCRRNLRRSIIMDFPYEKIQMNRDEHLKRLEIAMAKARTSGSPGTNQCSPTEQSRLKNDNIASFPNSKRTVEFKRSRSLDAQKPAGNGSRVFKTVLDAAMFSKDCATSSRLSGSCFQGAKNRDFLPRKTLSLKQNPIDCASEYLTRKLLSRQLYNTTGRRRVSTSVPRLS</sequence>
<organism evidence="6 7">
    <name type="scientific">Cephus cinctus</name>
    <name type="common">Wheat stem sawfly</name>
    <dbReference type="NCBI Taxonomy" id="211228"/>
    <lineage>
        <taxon>Eukaryota</taxon>
        <taxon>Metazoa</taxon>
        <taxon>Ecdysozoa</taxon>
        <taxon>Arthropoda</taxon>
        <taxon>Hexapoda</taxon>
        <taxon>Insecta</taxon>
        <taxon>Pterygota</taxon>
        <taxon>Neoptera</taxon>
        <taxon>Endopterygota</taxon>
        <taxon>Hymenoptera</taxon>
        <taxon>Cephoidea</taxon>
        <taxon>Cephidae</taxon>
        <taxon>Cephus</taxon>
    </lineage>
</organism>
<proteinExistence type="predicted"/>
<keyword evidence="2 3" id="KW-0040">ANK repeat</keyword>
<feature type="compositionally biased region" description="Low complexity" evidence="5">
    <location>
        <begin position="849"/>
        <end position="860"/>
    </location>
</feature>
<dbReference type="Pfam" id="PF12796">
    <property type="entry name" value="Ank_2"/>
    <property type="match status" value="2"/>
</dbReference>
<feature type="region of interest" description="Disordered" evidence="5">
    <location>
        <begin position="1"/>
        <end position="21"/>
    </location>
</feature>
<feature type="region of interest" description="Disordered" evidence="5">
    <location>
        <begin position="824"/>
        <end position="865"/>
    </location>
</feature>
<feature type="repeat" description="ANK" evidence="3">
    <location>
        <begin position="216"/>
        <end position="251"/>
    </location>
</feature>
<feature type="region of interest" description="Disordered" evidence="5">
    <location>
        <begin position="402"/>
        <end position="430"/>
    </location>
</feature>
<feature type="compositionally biased region" description="Basic and acidic residues" evidence="5">
    <location>
        <begin position="2159"/>
        <end position="2202"/>
    </location>
</feature>
<keyword evidence="6" id="KW-1185">Reference proteome</keyword>
<dbReference type="SMART" id="SM00248">
    <property type="entry name" value="ANK"/>
    <property type="match status" value="6"/>
</dbReference>
<dbReference type="RefSeq" id="XP_024946449.1">
    <property type="nucleotide sequence ID" value="XM_025090681.1"/>
</dbReference>
<evidence type="ECO:0000256" key="4">
    <source>
        <dbReference type="SAM" id="Coils"/>
    </source>
</evidence>
<feature type="region of interest" description="Disordered" evidence="5">
    <location>
        <begin position="1366"/>
        <end position="1390"/>
    </location>
</feature>
<feature type="compositionally biased region" description="Polar residues" evidence="5">
    <location>
        <begin position="592"/>
        <end position="611"/>
    </location>
</feature>
<dbReference type="InterPro" id="IPR002110">
    <property type="entry name" value="Ankyrin_rpt"/>
</dbReference>
<protein>
    <submittedName>
        <fullName evidence="7">Uncharacterized protein LOC107273356 isoform X1</fullName>
    </submittedName>
</protein>
<feature type="compositionally biased region" description="Basic and acidic residues" evidence="5">
    <location>
        <begin position="969"/>
        <end position="978"/>
    </location>
</feature>
<evidence type="ECO:0000256" key="1">
    <source>
        <dbReference type="ARBA" id="ARBA00022737"/>
    </source>
</evidence>
<name>A0AAJ7RSS1_CEPCN</name>
<evidence type="ECO:0000313" key="7">
    <source>
        <dbReference type="RefSeq" id="XP_024946449.1"/>
    </source>
</evidence>
<feature type="region of interest" description="Disordered" evidence="5">
    <location>
        <begin position="1813"/>
        <end position="1838"/>
    </location>
</feature>
<feature type="region of interest" description="Disordered" evidence="5">
    <location>
        <begin position="624"/>
        <end position="665"/>
    </location>
</feature>
<dbReference type="PANTHER" id="PTHR24134:SF9">
    <property type="entry name" value="ANKYRIN REPEAT AND SOCS BOX PROTEIN 8"/>
    <property type="match status" value="1"/>
</dbReference>
<reference evidence="7" key="1">
    <citation type="submission" date="2025-08" db="UniProtKB">
        <authorList>
            <consortium name="RefSeq"/>
        </authorList>
    </citation>
    <scope>IDENTIFICATION</scope>
</reference>
<feature type="region of interest" description="Disordered" evidence="5">
    <location>
        <begin position="960"/>
        <end position="982"/>
    </location>
</feature>
<feature type="coiled-coil region" evidence="4">
    <location>
        <begin position="1585"/>
        <end position="1612"/>
    </location>
</feature>
<dbReference type="Proteomes" id="UP000694920">
    <property type="component" value="Unplaced"/>
</dbReference>
<feature type="region of interest" description="Disordered" evidence="5">
    <location>
        <begin position="2159"/>
        <end position="2205"/>
    </location>
</feature>
<dbReference type="PANTHER" id="PTHR24134">
    <property type="entry name" value="ANKYRIN REPEAT-CONTAINING PROTEIN DDB_G0279043"/>
    <property type="match status" value="1"/>
</dbReference>
<gene>
    <name evidence="7" type="primary">LOC107273356</name>
</gene>
<dbReference type="SUPFAM" id="SSF48403">
    <property type="entry name" value="Ankyrin repeat"/>
    <property type="match status" value="1"/>
</dbReference>